<reference evidence="4 5" key="1">
    <citation type="submission" date="2016-04" db="EMBL/GenBank/DDBJ databases">
        <title>First whole genome shotgun sequence of the bacterium Enteractinococcus sp. strain UASWS1574.</title>
        <authorList>
            <person name="Crovadore J."/>
            <person name="Chablais R."/>
            <person name="Lefort F."/>
        </authorList>
    </citation>
    <scope>NUCLEOTIDE SEQUENCE [LARGE SCALE GENOMIC DNA]</scope>
    <source>
        <strain evidence="4 5">UASWS1574</strain>
    </source>
</reference>
<dbReference type="InterPro" id="IPR009057">
    <property type="entry name" value="Homeodomain-like_sf"/>
</dbReference>
<proteinExistence type="predicted"/>
<feature type="domain" description="HTH tetR-type" evidence="3">
    <location>
        <begin position="36"/>
        <end position="94"/>
    </location>
</feature>
<dbReference type="PROSITE" id="PS50977">
    <property type="entry name" value="HTH_TETR_2"/>
    <property type="match status" value="1"/>
</dbReference>
<dbReference type="AlphaFoldDB" id="A0A1B7M3A0"/>
<evidence type="ECO:0000259" key="3">
    <source>
        <dbReference type="PROSITE" id="PS50977"/>
    </source>
</evidence>
<evidence type="ECO:0000256" key="1">
    <source>
        <dbReference type="ARBA" id="ARBA00023125"/>
    </source>
</evidence>
<protein>
    <recommendedName>
        <fullName evidence="3">HTH tetR-type domain-containing protein</fullName>
    </recommendedName>
</protein>
<dbReference type="EMBL" id="LXEY01000004">
    <property type="protein sequence ID" value="OAV63052.1"/>
    <property type="molecule type" value="Genomic_DNA"/>
</dbReference>
<dbReference type="InterPro" id="IPR050624">
    <property type="entry name" value="HTH-type_Tx_Regulator"/>
</dbReference>
<keyword evidence="1 2" id="KW-0238">DNA-binding</keyword>
<dbReference type="PANTHER" id="PTHR43479">
    <property type="entry name" value="ACREF/ENVCD OPERON REPRESSOR-RELATED"/>
    <property type="match status" value="1"/>
</dbReference>
<dbReference type="Proteomes" id="UP000078292">
    <property type="component" value="Unassembled WGS sequence"/>
</dbReference>
<dbReference type="Pfam" id="PF00440">
    <property type="entry name" value="TetR_N"/>
    <property type="match status" value="1"/>
</dbReference>
<dbReference type="InterPro" id="IPR001647">
    <property type="entry name" value="HTH_TetR"/>
</dbReference>
<name>A0A1B7M3A0_9MICC</name>
<dbReference type="GO" id="GO:0003677">
    <property type="term" value="F:DNA binding"/>
    <property type="evidence" value="ECO:0007669"/>
    <property type="project" value="UniProtKB-UniRule"/>
</dbReference>
<comment type="caution">
    <text evidence="4">The sequence shown here is derived from an EMBL/GenBank/DDBJ whole genome shotgun (WGS) entry which is preliminary data.</text>
</comment>
<evidence type="ECO:0000313" key="5">
    <source>
        <dbReference type="Proteomes" id="UP000078292"/>
    </source>
</evidence>
<organism evidence="4 5">
    <name type="scientific">Enteractinococcus helveticum</name>
    <dbReference type="NCBI Taxonomy" id="1837282"/>
    <lineage>
        <taxon>Bacteria</taxon>
        <taxon>Bacillati</taxon>
        <taxon>Actinomycetota</taxon>
        <taxon>Actinomycetes</taxon>
        <taxon>Micrococcales</taxon>
        <taxon>Micrococcaceae</taxon>
    </lineage>
</organism>
<feature type="DNA-binding region" description="H-T-H motif" evidence="2">
    <location>
        <begin position="57"/>
        <end position="76"/>
    </location>
</feature>
<evidence type="ECO:0000256" key="2">
    <source>
        <dbReference type="PROSITE-ProRule" id="PRU00335"/>
    </source>
</evidence>
<gene>
    <name evidence="4" type="ORF">A6F49_03130</name>
</gene>
<dbReference type="Gene3D" id="1.10.357.10">
    <property type="entry name" value="Tetracycline Repressor, domain 2"/>
    <property type="match status" value="1"/>
</dbReference>
<sequence length="223" mass="25286">MGLKKIYARDMLNPADKAPSDSLRRLRRVSKHASAEKTRQYIVQAASELSDKGRNITVSSLARTAGISRATFYTHFAGLEELAVYMHQQGLREVTRWQHTMLQANPPWSEPDAQRESFRRFAAAFAKKRQLYSTIFNLPEAAGVRQRAAQSITEALYERVVSNNIQAPQGIDTEFLLSALAAAYMQILTLWVTRDSNLESEQIGDYMYELMPQWLRDPGGLDS</sequence>
<dbReference type="SUPFAM" id="SSF46689">
    <property type="entry name" value="Homeodomain-like"/>
    <property type="match status" value="1"/>
</dbReference>
<keyword evidence="5" id="KW-1185">Reference proteome</keyword>
<evidence type="ECO:0000313" key="4">
    <source>
        <dbReference type="EMBL" id="OAV63052.1"/>
    </source>
</evidence>
<dbReference type="PANTHER" id="PTHR43479:SF11">
    <property type="entry name" value="ACREF_ENVCD OPERON REPRESSOR-RELATED"/>
    <property type="match status" value="1"/>
</dbReference>
<accession>A0A1B7M3A0</accession>